<dbReference type="RefSeq" id="WP_106926917.1">
    <property type="nucleotide sequence ID" value="NZ_PYFT01000001.1"/>
</dbReference>
<dbReference type="PRINTS" id="PR00081">
    <property type="entry name" value="GDHRDH"/>
</dbReference>
<dbReference type="InterPro" id="IPR036291">
    <property type="entry name" value="NAD(P)-bd_dom_sf"/>
</dbReference>
<name>A0A2T2YBQ4_9BACT</name>
<evidence type="ECO:0000256" key="7">
    <source>
        <dbReference type="ARBA" id="ARBA00060619"/>
    </source>
</evidence>
<dbReference type="PROSITE" id="PS00061">
    <property type="entry name" value="ADH_SHORT"/>
    <property type="match status" value="1"/>
</dbReference>
<dbReference type="PANTHER" id="PTHR42898:SF6">
    <property type="entry name" value="NADP-DEPENDENT MANNITOL DEHYDROGENASE"/>
    <property type="match status" value="1"/>
</dbReference>
<dbReference type="FunFam" id="3.40.50.720:FF:000417">
    <property type="entry name" value="Glucose 1-dehydrogenase, putative"/>
    <property type="match status" value="1"/>
</dbReference>
<evidence type="ECO:0000313" key="11">
    <source>
        <dbReference type="Proteomes" id="UP000240357"/>
    </source>
</evidence>
<sequence length="261" mass="28577">MNNTLKKNNRWTLTGKRALITGGTKGIGRAIAEEFLHLGAEVLIVARKQAELDSLLAEWNEQNLPVKGIAADLSRSEDRLRLTQFIMASWSKLDILVNNVGTNIRKKTVAYSEKEYQLLLDTNLTSAFHLSQLLYPALKQAEQGNIIQISSVSGLNHLRTGAIYGMTKAAMIQLTKNLAVEWAGDNIRVNALAPWYIRTPLADAVLQNEDYLKDVLSRTPLGRVGEPAEVAAAAAFLCMPAASYITGQCLAIDGGFSVYGF</sequence>
<comment type="pathway">
    <text evidence="7">Carbohydrate degradation; L-rhamnose degradation.</text>
</comment>
<dbReference type="Pfam" id="PF13561">
    <property type="entry name" value="adh_short_C2"/>
    <property type="match status" value="1"/>
</dbReference>
<dbReference type="OrthoDB" id="9804104at2"/>
<evidence type="ECO:0000256" key="9">
    <source>
        <dbReference type="ARBA" id="ARBA00068170"/>
    </source>
</evidence>
<keyword evidence="3" id="KW-0560">Oxidoreductase</keyword>
<reference evidence="10 11" key="1">
    <citation type="submission" date="2018-03" db="EMBL/GenBank/DDBJ databases">
        <title>Adhaeribacter sp. HMF7605 Genome sequencing and assembly.</title>
        <authorList>
            <person name="Kang H."/>
            <person name="Kang J."/>
            <person name="Cha I."/>
            <person name="Kim H."/>
            <person name="Joh K."/>
        </authorList>
    </citation>
    <scope>NUCLEOTIDE SEQUENCE [LARGE SCALE GENOMIC DNA]</scope>
    <source>
        <strain evidence="10 11">HMF7605</strain>
    </source>
</reference>
<dbReference type="GO" id="GO:0019301">
    <property type="term" value="P:rhamnose catabolic process"/>
    <property type="evidence" value="ECO:0007669"/>
    <property type="project" value="UniProtKB-ARBA"/>
</dbReference>
<dbReference type="GO" id="GO:0016491">
    <property type="term" value="F:oxidoreductase activity"/>
    <property type="evidence" value="ECO:0007669"/>
    <property type="project" value="UniProtKB-KW"/>
</dbReference>
<organism evidence="10 11">
    <name type="scientific">Adhaeribacter arboris</name>
    <dbReference type="NCBI Taxonomy" id="2072846"/>
    <lineage>
        <taxon>Bacteria</taxon>
        <taxon>Pseudomonadati</taxon>
        <taxon>Bacteroidota</taxon>
        <taxon>Cytophagia</taxon>
        <taxon>Cytophagales</taxon>
        <taxon>Hymenobacteraceae</taxon>
        <taxon>Adhaeribacter</taxon>
    </lineage>
</organism>
<dbReference type="EMBL" id="PYFT01000001">
    <property type="protein sequence ID" value="PSR52868.1"/>
    <property type="molecule type" value="Genomic_DNA"/>
</dbReference>
<proteinExistence type="inferred from homology"/>
<evidence type="ECO:0000256" key="3">
    <source>
        <dbReference type="ARBA" id="ARBA00023002"/>
    </source>
</evidence>
<dbReference type="NCBIfam" id="NF006693">
    <property type="entry name" value="PRK09242.1"/>
    <property type="match status" value="1"/>
</dbReference>
<evidence type="ECO:0000256" key="4">
    <source>
        <dbReference type="ARBA" id="ARBA00023308"/>
    </source>
</evidence>
<evidence type="ECO:0000313" key="10">
    <source>
        <dbReference type="EMBL" id="PSR52868.1"/>
    </source>
</evidence>
<dbReference type="AlphaFoldDB" id="A0A2T2YBQ4"/>
<dbReference type="PRINTS" id="PR00080">
    <property type="entry name" value="SDRFAMILY"/>
</dbReference>
<dbReference type="InterPro" id="IPR045000">
    <property type="entry name" value="TR"/>
</dbReference>
<protein>
    <recommendedName>
        <fullName evidence="9">L-rhamnose 1-dehydrogenase (NAD(P)(+))</fullName>
        <ecNumber evidence="8">1.1.1.378</ecNumber>
    </recommendedName>
</protein>
<comment type="catalytic activity">
    <reaction evidence="6">
        <text>L-rhamnofuranose + NAD(+) = L-rhamnono-1,4-lactone + NADH + H(+)</text>
        <dbReference type="Rhea" id="RHEA:12649"/>
        <dbReference type="ChEBI" id="CHEBI:15378"/>
        <dbReference type="ChEBI" id="CHEBI:16935"/>
        <dbReference type="ChEBI" id="CHEBI:17937"/>
        <dbReference type="ChEBI" id="CHEBI:57540"/>
        <dbReference type="ChEBI" id="CHEBI:57945"/>
        <dbReference type="EC" id="1.1.1.378"/>
    </reaction>
    <physiologicalReaction direction="left-to-right" evidence="6">
        <dbReference type="Rhea" id="RHEA:12650"/>
    </physiologicalReaction>
</comment>
<accession>A0A2T2YBQ4</accession>
<evidence type="ECO:0000256" key="2">
    <source>
        <dbReference type="ARBA" id="ARBA00022857"/>
    </source>
</evidence>
<comment type="caution">
    <text evidence="10">The sequence shown here is derived from an EMBL/GenBank/DDBJ whole genome shotgun (WGS) entry which is preliminary data.</text>
</comment>
<evidence type="ECO:0000256" key="8">
    <source>
        <dbReference type="ARBA" id="ARBA00067020"/>
    </source>
</evidence>
<dbReference type="InterPro" id="IPR002347">
    <property type="entry name" value="SDR_fam"/>
</dbReference>
<keyword evidence="11" id="KW-1185">Reference proteome</keyword>
<dbReference type="Gene3D" id="3.40.50.720">
    <property type="entry name" value="NAD(P)-binding Rossmann-like Domain"/>
    <property type="match status" value="1"/>
</dbReference>
<comment type="catalytic activity">
    <reaction evidence="5">
        <text>L-rhamnofuranose + NADP(+) = L-rhamnono-1,4-lactone + NADPH + H(+)</text>
        <dbReference type="Rhea" id="RHEA:42668"/>
        <dbReference type="ChEBI" id="CHEBI:15378"/>
        <dbReference type="ChEBI" id="CHEBI:16935"/>
        <dbReference type="ChEBI" id="CHEBI:17937"/>
        <dbReference type="ChEBI" id="CHEBI:57783"/>
        <dbReference type="ChEBI" id="CHEBI:58349"/>
        <dbReference type="EC" id="1.1.1.378"/>
    </reaction>
    <physiologicalReaction direction="left-to-right" evidence="5">
        <dbReference type="Rhea" id="RHEA:42669"/>
    </physiologicalReaction>
</comment>
<dbReference type="EC" id="1.1.1.378" evidence="8"/>
<keyword evidence="4" id="KW-0684">Rhamnose metabolism</keyword>
<dbReference type="InterPro" id="IPR020904">
    <property type="entry name" value="Sc_DH/Rdtase_CS"/>
</dbReference>
<keyword evidence="2" id="KW-0521">NADP</keyword>
<evidence type="ECO:0000256" key="6">
    <source>
        <dbReference type="ARBA" id="ARBA00052619"/>
    </source>
</evidence>
<dbReference type="NCBIfam" id="NF005559">
    <property type="entry name" value="PRK07231.1"/>
    <property type="match status" value="1"/>
</dbReference>
<dbReference type="PANTHER" id="PTHR42898">
    <property type="entry name" value="TROPINONE REDUCTASE"/>
    <property type="match status" value="1"/>
</dbReference>
<gene>
    <name evidence="10" type="ORF">AHMF7605_04670</name>
</gene>
<evidence type="ECO:0000256" key="5">
    <source>
        <dbReference type="ARBA" id="ARBA00050510"/>
    </source>
</evidence>
<evidence type="ECO:0000256" key="1">
    <source>
        <dbReference type="ARBA" id="ARBA00006484"/>
    </source>
</evidence>
<dbReference type="Proteomes" id="UP000240357">
    <property type="component" value="Unassembled WGS sequence"/>
</dbReference>
<dbReference type="SUPFAM" id="SSF51735">
    <property type="entry name" value="NAD(P)-binding Rossmann-fold domains"/>
    <property type="match status" value="1"/>
</dbReference>
<comment type="similarity">
    <text evidence="1">Belongs to the short-chain dehydrogenases/reductases (SDR) family.</text>
</comment>